<dbReference type="PANTHER" id="PTHR36743">
    <property type="entry name" value="OS04G0495300 PROTEIN"/>
    <property type="match status" value="1"/>
</dbReference>
<proteinExistence type="predicted"/>
<evidence type="ECO:0000313" key="2">
    <source>
        <dbReference type="EMBL" id="KAK9289036.1"/>
    </source>
</evidence>
<dbReference type="Proteomes" id="UP001415857">
    <property type="component" value="Unassembled WGS sequence"/>
</dbReference>
<evidence type="ECO:0000256" key="1">
    <source>
        <dbReference type="SAM" id="Phobius"/>
    </source>
</evidence>
<organism evidence="2 3">
    <name type="scientific">Liquidambar formosana</name>
    <name type="common">Formosan gum</name>
    <dbReference type="NCBI Taxonomy" id="63359"/>
    <lineage>
        <taxon>Eukaryota</taxon>
        <taxon>Viridiplantae</taxon>
        <taxon>Streptophyta</taxon>
        <taxon>Embryophyta</taxon>
        <taxon>Tracheophyta</taxon>
        <taxon>Spermatophyta</taxon>
        <taxon>Magnoliopsida</taxon>
        <taxon>eudicotyledons</taxon>
        <taxon>Gunneridae</taxon>
        <taxon>Pentapetalae</taxon>
        <taxon>Saxifragales</taxon>
        <taxon>Altingiaceae</taxon>
        <taxon>Liquidambar</taxon>
    </lineage>
</organism>
<comment type="caution">
    <text evidence="2">The sequence shown here is derived from an EMBL/GenBank/DDBJ whole genome shotgun (WGS) entry which is preliminary data.</text>
</comment>
<keyword evidence="1" id="KW-0472">Membrane</keyword>
<keyword evidence="3" id="KW-1185">Reference proteome</keyword>
<dbReference type="EMBL" id="JBBPBK010000003">
    <property type="protein sequence ID" value="KAK9289036.1"/>
    <property type="molecule type" value="Genomic_DNA"/>
</dbReference>
<feature type="transmembrane region" description="Helical" evidence="1">
    <location>
        <begin position="65"/>
        <end position="85"/>
    </location>
</feature>
<dbReference type="PANTHER" id="PTHR36743:SF1">
    <property type="entry name" value="OS04G0495300 PROTEIN"/>
    <property type="match status" value="1"/>
</dbReference>
<dbReference type="AlphaFoldDB" id="A0AAP0S814"/>
<gene>
    <name evidence="2" type="ORF">L1049_017507</name>
</gene>
<protein>
    <submittedName>
        <fullName evidence="2">Uncharacterized protein</fullName>
    </submittedName>
</protein>
<sequence length="87" mass="9007">MTRRRSTEPAEEEIVLGAPEFKAFAVDLFRDAIVCNAGKAVLRRVPIGIGGIVGVGMATRSGKDLVGTVVGVYALGVATSIFLSLSG</sequence>
<keyword evidence="1" id="KW-1133">Transmembrane helix</keyword>
<reference evidence="2 3" key="1">
    <citation type="journal article" date="2024" name="Plant J.">
        <title>Genome sequences and population genomics reveal climatic adaptation and genomic divergence between two closely related sweetgum species.</title>
        <authorList>
            <person name="Xu W.Q."/>
            <person name="Ren C.Q."/>
            <person name="Zhang X.Y."/>
            <person name="Comes H.P."/>
            <person name="Liu X.H."/>
            <person name="Li Y.G."/>
            <person name="Kettle C.J."/>
            <person name="Jalonen R."/>
            <person name="Gaisberger H."/>
            <person name="Ma Y.Z."/>
            <person name="Qiu Y.X."/>
        </authorList>
    </citation>
    <scope>NUCLEOTIDE SEQUENCE [LARGE SCALE GENOMIC DNA]</scope>
    <source>
        <strain evidence="2">Hangzhou</strain>
    </source>
</reference>
<name>A0AAP0S814_LIQFO</name>
<evidence type="ECO:0000313" key="3">
    <source>
        <dbReference type="Proteomes" id="UP001415857"/>
    </source>
</evidence>
<keyword evidence="1" id="KW-0812">Transmembrane</keyword>
<accession>A0AAP0S814</accession>